<reference evidence="3" key="2">
    <citation type="submission" date="2015-01" db="EMBL/GenBank/DDBJ databases">
        <title>Complete genome sequence of Methylobacterium aquaticum strain 22A.</title>
        <authorList>
            <person name="Tani A."/>
            <person name="Ogura Y."/>
            <person name="Hayashi T."/>
        </authorList>
    </citation>
    <scope>NUCLEOTIDE SEQUENCE [LARGE SCALE GENOMIC DNA]</scope>
    <source>
        <strain evidence="3">MA-22A</strain>
        <plasmid evidence="3">Plasmid pMaq22A_1p DNA</plasmid>
    </source>
</reference>
<proteinExistence type="predicted"/>
<dbReference type="PATRIC" id="fig|270351.10.peg.5631"/>
<keyword evidence="2" id="KW-0614">Plasmid</keyword>
<evidence type="ECO:0000313" key="3">
    <source>
        <dbReference type="Proteomes" id="UP000061432"/>
    </source>
</evidence>
<evidence type="ECO:0000313" key="2">
    <source>
        <dbReference type="EMBL" id="BAQ48650.1"/>
    </source>
</evidence>
<dbReference type="KEGG" id="maqu:Maq22A_1p31590"/>
<reference evidence="2 3" key="1">
    <citation type="journal article" date="2015" name="Genome Announc.">
        <title>Complete Genome Sequence of Methylobacterium aquaticum Strain 22A, Isolated from Racomitrium japonicum Moss.</title>
        <authorList>
            <person name="Tani A."/>
            <person name="Ogura Y."/>
            <person name="Hayashi T."/>
            <person name="Kimbara K."/>
        </authorList>
    </citation>
    <scope>NUCLEOTIDE SEQUENCE [LARGE SCALE GENOMIC DNA]</scope>
    <source>
        <strain evidence="2 3">MA-22A</strain>
        <plasmid evidence="3">Plasmid pMaq22A_1p DNA</plasmid>
    </source>
</reference>
<evidence type="ECO:0000256" key="1">
    <source>
        <dbReference type="SAM" id="MobiDB-lite"/>
    </source>
</evidence>
<feature type="region of interest" description="Disordered" evidence="1">
    <location>
        <begin position="116"/>
        <end position="161"/>
    </location>
</feature>
<dbReference type="Proteomes" id="UP000061432">
    <property type="component" value="Plasmid pMaq22A_1p"/>
</dbReference>
<accession>A0A0C6FZ06</accession>
<protein>
    <submittedName>
        <fullName evidence="2">ATP-grasp domain protein</fullName>
    </submittedName>
</protein>
<gene>
    <name evidence="2" type="ORF">Maq22A_1p31590</name>
</gene>
<name>A0A0C6FZ06_9HYPH</name>
<dbReference type="EMBL" id="AP014705">
    <property type="protein sequence ID" value="BAQ48650.1"/>
    <property type="molecule type" value="Genomic_DNA"/>
</dbReference>
<feature type="compositionally biased region" description="Low complexity" evidence="1">
    <location>
        <begin position="144"/>
        <end position="154"/>
    </location>
</feature>
<sequence length="161" mass="16984">MQVTGMLHGAKLLRFAGFPAAEVPGPDAGEKEIGCLIGRHGSVFITPAFKDGVGNKGKAGLLGRAHDLKTTLREEGRRSIVAGRGGPIFTGGMGSFARHRGSARPALSAVRLRMGHQRGRRLHPPGRPVDAPGRPGATGRWGRPRSTPARRAPSITSTSMR</sequence>
<geneLocation type="plasmid" evidence="3">
    <name>pMaq22A_1p DNA</name>
</geneLocation>
<organism evidence="2 3">
    <name type="scientific">Methylobacterium aquaticum</name>
    <dbReference type="NCBI Taxonomy" id="270351"/>
    <lineage>
        <taxon>Bacteria</taxon>
        <taxon>Pseudomonadati</taxon>
        <taxon>Pseudomonadota</taxon>
        <taxon>Alphaproteobacteria</taxon>
        <taxon>Hyphomicrobiales</taxon>
        <taxon>Methylobacteriaceae</taxon>
        <taxon>Methylobacterium</taxon>
    </lineage>
</organism>
<dbReference type="AlphaFoldDB" id="A0A0C6FZ06"/>